<organism evidence="1">
    <name type="scientific">Anguilla anguilla</name>
    <name type="common">European freshwater eel</name>
    <name type="synonym">Muraena anguilla</name>
    <dbReference type="NCBI Taxonomy" id="7936"/>
    <lineage>
        <taxon>Eukaryota</taxon>
        <taxon>Metazoa</taxon>
        <taxon>Chordata</taxon>
        <taxon>Craniata</taxon>
        <taxon>Vertebrata</taxon>
        <taxon>Euteleostomi</taxon>
        <taxon>Actinopterygii</taxon>
        <taxon>Neopterygii</taxon>
        <taxon>Teleostei</taxon>
        <taxon>Anguilliformes</taxon>
        <taxon>Anguillidae</taxon>
        <taxon>Anguilla</taxon>
    </lineage>
</organism>
<name>A0A0E9R3I5_ANGAN</name>
<proteinExistence type="predicted"/>
<evidence type="ECO:0000313" key="1">
    <source>
        <dbReference type="EMBL" id="JAH22893.1"/>
    </source>
</evidence>
<reference evidence="1" key="2">
    <citation type="journal article" date="2015" name="Fish Shellfish Immunol.">
        <title>Early steps in the European eel (Anguilla anguilla)-Vibrio vulnificus interaction in the gills: Role of the RtxA13 toxin.</title>
        <authorList>
            <person name="Callol A."/>
            <person name="Pajuelo D."/>
            <person name="Ebbesson L."/>
            <person name="Teles M."/>
            <person name="MacKenzie S."/>
            <person name="Amaro C."/>
        </authorList>
    </citation>
    <scope>NUCLEOTIDE SEQUENCE</scope>
</reference>
<dbReference type="EMBL" id="GBXM01085684">
    <property type="protein sequence ID" value="JAH22893.1"/>
    <property type="molecule type" value="Transcribed_RNA"/>
</dbReference>
<dbReference type="AlphaFoldDB" id="A0A0E9R3I5"/>
<sequence>MPWCLDIPCNKLALMKFTCRAIVIYVIEPYFYSVKLLIL</sequence>
<accession>A0A0E9R3I5</accession>
<reference evidence="1" key="1">
    <citation type="submission" date="2014-11" db="EMBL/GenBank/DDBJ databases">
        <authorList>
            <person name="Amaro Gonzalez C."/>
        </authorList>
    </citation>
    <scope>NUCLEOTIDE SEQUENCE</scope>
</reference>
<protein>
    <submittedName>
        <fullName evidence="1">Uncharacterized protein</fullName>
    </submittedName>
</protein>